<keyword evidence="2" id="KW-1185">Reference proteome</keyword>
<gene>
    <name evidence="1" type="ORF">AABB81_00650</name>
</gene>
<dbReference type="EMBL" id="JBCDNA010000001">
    <property type="protein sequence ID" value="MEL4454386.1"/>
    <property type="molecule type" value="Genomic_DNA"/>
</dbReference>
<name>A0ABU9KW07_9FLAO</name>
<proteinExistence type="predicted"/>
<dbReference type="Proteomes" id="UP001474120">
    <property type="component" value="Unassembled WGS sequence"/>
</dbReference>
<reference evidence="1 2" key="1">
    <citation type="submission" date="2024-04" db="EMBL/GenBank/DDBJ databases">
        <title>whole genome sequencing of Lutimonas vermicola strain IMCC1616.</title>
        <authorList>
            <person name="Bae S.S."/>
        </authorList>
    </citation>
    <scope>NUCLEOTIDE SEQUENCE [LARGE SCALE GENOMIC DNA]</scope>
    <source>
        <strain evidence="1 2">IMCC1616</strain>
    </source>
</reference>
<sequence>MHCARCHVVPDINHLPIEYWIKSILPEMAARMGIKDGDFKPYDKMGFDEMQIVHKSGIYPYLSILNDQDWNILKEYILNIAPDSLQPTVQKGILKKQNRFTAKDFDQDGDIDFGIISTFPDYTNKPEYSIVYLENLDAKSYKFQTYSFEEANLSRWFLLDSGDIDIKTEIQILF</sequence>
<protein>
    <recommendedName>
        <fullName evidence="3">VCBS repeat-containing protein</fullName>
    </recommendedName>
</protein>
<accession>A0ABU9KW07</accession>
<evidence type="ECO:0000313" key="2">
    <source>
        <dbReference type="Proteomes" id="UP001474120"/>
    </source>
</evidence>
<evidence type="ECO:0000313" key="1">
    <source>
        <dbReference type="EMBL" id="MEL4454386.1"/>
    </source>
</evidence>
<comment type="caution">
    <text evidence="1">The sequence shown here is derived from an EMBL/GenBank/DDBJ whole genome shotgun (WGS) entry which is preliminary data.</text>
</comment>
<evidence type="ECO:0008006" key="3">
    <source>
        <dbReference type="Google" id="ProtNLM"/>
    </source>
</evidence>
<dbReference type="RefSeq" id="WP_342157920.1">
    <property type="nucleotide sequence ID" value="NZ_JBCDNA010000001.1"/>
</dbReference>
<organism evidence="1 2">
    <name type="scientific">Lutimonas vermicola</name>
    <dbReference type="NCBI Taxonomy" id="414288"/>
    <lineage>
        <taxon>Bacteria</taxon>
        <taxon>Pseudomonadati</taxon>
        <taxon>Bacteroidota</taxon>
        <taxon>Flavobacteriia</taxon>
        <taxon>Flavobacteriales</taxon>
        <taxon>Flavobacteriaceae</taxon>
        <taxon>Lutimonas</taxon>
    </lineage>
</organism>